<comment type="catalytic activity">
    <reaction evidence="7">
        <text>gibberellin A1 + 2-oxoglutarate + O2 = gibberellin A8 + succinate + CO2</text>
        <dbReference type="Rhea" id="RHEA:15005"/>
        <dbReference type="ChEBI" id="CHEBI:15379"/>
        <dbReference type="ChEBI" id="CHEBI:16526"/>
        <dbReference type="ChEBI" id="CHEBI:16810"/>
        <dbReference type="ChEBI" id="CHEBI:30031"/>
        <dbReference type="ChEBI" id="CHEBI:58524"/>
        <dbReference type="ChEBI" id="CHEBI:58594"/>
        <dbReference type="EC" id="1.14.11.13"/>
    </reaction>
</comment>
<dbReference type="FunFam" id="2.60.120.330:FF:000014">
    <property type="entry name" value="Gibberellin 2-beta-dioxygenase 1"/>
    <property type="match status" value="1"/>
</dbReference>
<comment type="function">
    <text evidence="8">Catalyzes the 2-beta-hydroxylation of several biologically active gibberellins, leading to the homeostatic regulation of their endogenous level. Catabolism of gibberellins (GAs) plays a central role in plant development. Converts GA9/GA20 to GA51/GA29 and GA4/GA1 to GA34/GA8.</text>
</comment>
<evidence type="ECO:0000313" key="13">
    <source>
        <dbReference type="EMBL" id="KAE8677317.1"/>
    </source>
</evidence>
<comment type="similarity">
    <text evidence="9">Belongs to the iron/ascorbate-dependent oxidoreductase family. GA2OX subfamily.</text>
</comment>
<evidence type="ECO:0000256" key="10">
    <source>
        <dbReference type="ARBA" id="ARBA00066708"/>
    </source>
</evidence>
<dbReference type="PANTHER" id="PTHR47990">
    <property type="entry name" value="2-OXOGLUTARATE (2OG) AND FE(II)-DEPENDENT OXYGENASE SUPERFAMILY PROTEIN-RELATED"/>
    <property type="match status" value="1"/>
</dbReference>
<keyword evidence="5 11" id="KW-0408">Iron</keyword>
<organism evidence="13 14">
    <name type="scientific">Hibiscus syriacus</name>
    <name type="common">Rose of Sharon</name>
    <dbReference type="NCBI Taxonomy" id="106335"/>
    <lineage>
        <taxon>Eukaryota</taxon>
        <taxon>Viridiplantae</taxon>
        <taxon>Streptophyta</taxon>
        <taxon>Embryophyta</taxon>
        <taxon>Tracheophyta</taxon>
        <taxon>Spermatophyta</taxon>
        <taxon>Magnoliopsida</taxon>
        <taxon>eudicotyledons</taxon>
        <taxon>Gunneridae</taxon>
        <taxon>Pentapetalae</taxon>
        <taxon>rosids</taxon>
        <taxon>malvids</taxon>
        <taxon>Malvales</taxon>
        <taxon>Malvaceae</taxon>
        <taxon>Malvoideae</taxon>
        <taxon>Hibiscus</taxon>
    </lineage>
</organism>
<keyword evidence="3" id="KW-0223">Dioxygenase</keyword>
<evidence type="ECO:0000256" key="9">
    <source>
        <dbReference type="ARBA" id="ARBA00061282"/>
    </source>
</evidence>
<comment type="caution">
    <text evidence="13">The sequence shown here is derived from an EMBL/GenBank/DDBJ whole genome shotgun (WGS) entry which is preliminary data.</text>
</comment>
<sequence>MKKYNRKIQLKFRENLFGIRAALSDVSNCLRLGFTQLAYGRNVHTTIKKINRCGDEVLTEAPTGNLHLRNRQPSAALFPPLIPVVDLSKPDSKHQIIKACEEFGFFKVINHGVPMELISRLESEATEFFSLPLCEKEKTGQPKPYGYGNKRIGSNGDVGWVEYLLLTANQDPNLVTENPESFSVVRCLFSQGCFEYYMAAVKKMACEILEMVADGLKIQPRDALSKLMMDEQSDSVFRLNHYPPCPDVLQSLNGDVIGFGEHTDPQIISVLRSNNTSGLQISLRDGSWISVPPDHYSFFVNVGDSLQVMTNGWFKSVKHRVMANSVKSRLSMIYFCGPPLSEKIAPLPCLMRGDQQSLYKEFTWFEYKRFAYTSRDGSWISVPPDQYSFFVNVGDSLQCEARVMANSVKSRLSMIYFCGPPLSEKIAPLPCLMRGDQQSLYKEFTWFEYKRFAYTSRLADNRLMHFEKIAAS</sequence>
<dbReference type="InterPro" id="IPR005123">
    <property type="entry name" value="Oxoglu/Fe-dep_dioxygenase_dom"/>
</dbReference>
<evidence type="ECO:0000256" key="7">
    <source>
        <dbReference type="ARBA" id="ARBA00052204"/>
    </source>
</evidence>
<dbReference type="Pfam" id="PF03171">
    <property type="entry name" value="2OG-FeII_Oxy"/>
    <property type="match status" value="2"/>
</dbReference>
<dbReference type="Pfam" id="PF14226">
    <property type="entry name" value="DIOX_N"/>
    <property type="match status" value="1"/>
</dbReference>
<name>A0A6A2YJD0_HIBSY</name>
<evidence type="ECO:0000256" key="1">
    <source>
        <dbReference type="ARBA" id="ARBA00004972"/>
    </source>
</evidence>
<comment type="pathway">
    <text evidence="1">Hormone biosynthesis.</text>
</comment>
<evidence type="ECO:0000256" key="2">
    <source>
        <dbReference type="ARBA" id="ARBA00022723"/>
    </source>
</evidence>
<feature type="domain" description="Fe2OG dioxygenase" evidence="12">
    <location>
        <begin position="232"/>
        <end position="338"/>
    </location>
</feature>
<protein>
    <recommendedName>
        <fullName evidence="10">gibberellin 2beta-dioxygenase</fullName>
        <ecNumber evidence="10">1.14.11.13</ecNumber>
    </recommendedName>
</protein>
<dbReference type="Gene3D" id="2.60.120.330">
    <property type="entry name" value="B-lactam Antibiotic, Isopenicillin N Synthase, Chain"/>
    <property type="match status" value="2"/>
</dbReference>
<dbReference type="InterPro" id="IPR044861">
    <property type="entry name" value="IPNS-like_FE2OG_OXY"/>
</dbReference>
<keyword evidence="4 11" id="KW-0560">Oxidoreductase</keyword>
<dbReference type="GO" id="GO:0045543">
    <property type="term" value="F:gibberellin 2-beta-dioxygenase activity"/>
    <property type="evidence" value="ECO:0007669"/>
    <property type="project" value="UniProtKB-EC"/>
</dbReference>
<keyword evidence="2 11" id="KW-0479">Metal-binding</keyword>
<dbReference type="PROSITE" id="PS51471">
    <property type="entry name" value="FE2OG_OXY"/>
    <property type="match status" value="1"/>
</dbReference>
<evidence type="ECO:0000256" key="5">
    <source>
        <dbReference type="ARBA" id="ARBA00023004"/>
    </source>
</evidence>
<gene>
    <name evidence="13" type="ORF">F3Y22_tig00111540pilonHSYRG00205</name>
</gene>
<keyword evidence="14" id="KW-1185">Reference proteome</keyword>
<dbReference type="GO" id="GO:0046872">
    <property type="term" value="F:metal ion binding"/>
    <property type="evidence" value="ECO:0007669"/>
    <property type="project" value="UniProtKB-KW"/>
</dbReference>
<proteinExistence type="inferred from homology"/>
<evidence type="ECO:0000256" key="4">
    <source>
        <dbReference type="ARBA" id="ARBA00023002"/>
    </source>
</evidence>
<evidence type="ECO:0000256" key="8">
    <source>
        <dbReference type="ARBA" id="ARBA00055835"/>
    </source>
</evidence>
<accession>A0A6A2YJD0</accession>
<dbReference type="InterPro" id="IPR027443">
    <property type="entry name" value="IPNS-like_sf"/>
</dbReference>
<dbReference type="Proteomes" id="UP000436088">
    <property type="component" value="Unassembled WGS sequence"/>
</dbReference>
<evidence type="ECO:0000256" key="3">
    <source>
        <dbReference type="ARBA" id="ARBA00022964"/>
    </source>
</evidence>
<dbReference type="SUPFAM" id="SSF51197">
    <property type="entry name" value="Clavaminate synthase-like"/>
    <property type="match status" value="2"/>
</dbReference>
<evidence type="ECO:0000256" key="11">
    <source>
        <dbReference type="RuleBase" id="RU003682"/>
    </source>
</evidence>
<reference evidence="13" key="1">
    <citation type="submission" date="2019-09" db="EMBL/GenBank/DDBJ databases">
        <title>Draft genome information of white flower Hibiscus syriacus.</title>
        <authorList>
            <person name="Kim Y.-M."/>
        </authorList>
    </citation>
    <scope>NUCLEOTIDE SEQUENCE [LARGE SCALE GENOMIC DNA]</scope>
    <source>
        <strain evidence="13">YM2019G1</strain>
    </source>
</reference>
<dbReference type="PRINTS" id="PR00682">
    <property type="entry name" value="IPNSYNTHASE"/>
</dbReference>
<dbReference type="EC" id="1.14.11.13" evidence="10"/>
<evidence type="ECO:0000256" key="6">
    <source>
        <dbReference type="ARBA" id="ARBA00037909"/>
    </source>
</evidence>
<dbReference type="AlphaFoldDB" id="A0A6A2YJD0"/>
<comment type="pathway">
    <text evidence="6">Plant hormone biosynthesis; gibberellin biosynthesis.</text>
</comment>
<evidence type="ECO:0000259" key="12">
    <source>
        <dbReference type="PROSITE" id="PS51471"/>
    </source>
</evidence>
<dbReference type="EMBL" id="VEPZ02001363">
    <property type="protein sequence ID" value="KAE8677317.1"/>
    <property type="molecule type" value="Genomic_DNA"/>
</dbReference>
<dbReference type="InterPro" id="IPR050231">
    <property type="entry name" value="Iron_ascorbate_oxido_reductase"/>
</dbReference>
<evidence type="ECO:0000313" key="14">
    <source>
        <dbReference type="Proteomes" id="UP000436088"/>
    </source>
</evidence>
<dbReference type="InterPro" id="IPR026992">
    <property type="entry name" value="DIOX_N"/>
</dbReference>